<evidence type="ECO:0000256" key="1">
    <source>
        <dbReference type="ARBA" id="ARBA00004123"/>
    </source>
</evidence>
<feature type="domain" description="Chromo" evidence="4">
    <location>
        <begin position="49"/>
        <end position="108"/>
    </location>
</feature>
<dbReference type="InterPro" id="IPR000953">
    <property type="entry name" value="Chromo/chromo_shadow_dom"/>
</dbReference>
<comment type="subcellular location">
    <subcellularLocation>
        <location evidence="1">Nucleus</location>
    </subcellularLocation>
</comment>
<accession>A0A9D5CDB2</accession>
<dbReference type="SMART" id="SM00300">
    <property type="entry name" value="ChSh"/>
    <property type="match status" value="1"/>
</dbReference>
<proteinExistence type="predicted"/>
<dbReference type="AlphaFoldDB" id="A0A9D5CDB2"/>
<dbReference type="PROSITE" id="PS00598">
    <property type="entry name" value="CHROMO_1"/>
    <property type="match status" value="1"/>
</dbReference>
<feature type="region of interest" description="Disordered" evidence="3">
    <location>
        <begin position="1"/>
        <end position="42"/>
    </location>
</feature>
<dbReference type="Gene3D" id="2.40.50.40">
    <property type="match status" value="1"/>
</dbReference>
<sequence>MKVGRKKKEPALENHDKGGGEASAPAPASGDGGGGEVEDGMPKLEDGFYEIEDIRKKRIRKGKLQYLIKWRGWPETANTWEPLENIRSCSDIIDAFEERLQSPKKRKRKYGGPNAIAKKKRTSLYLAERHDGADAAAGPSELMDGGANIMPDFQDRREGVEARDLSDEQQAVREDEPDTHGDAAVAHGMNEKEMDGENGVGGSFLDLTGPNCVEDNAGDTSCYLPGARDNNGSEDALPKDEFSQQPVQGQGLRFTGARRRKSGSVKRFKKAPSTPDQEKLQLSSLRTVDELSSKGDRSANKISEPDGVVVVEKNKPDASANPPRITKILKAISFYTSVTEDMPEVIVKFAAFRSDGKEVVVDNKYLKDNNPQLLIAYYEERLRPDNLREIS</sequence>
<protein>
    <recommendedName>
        <fullName evidence="4">Chromo domain-containing protein</fullName>
    </recommendedName>
</protein>
<dbReference type="EMBL" id="JAGGNH010000005">
    <property type="protein sequence ID" value="KAJ0971137.1"/>
    <property type="molecule type" value="Genomic_DNA"/>
</dbReference>
<keyword evidence="6" id="KW-1185">Reference proteome</keyword>
<dbReference type="SUPFAM" id="SSF54160">
    <property type="entry name" value="Chromo domain-like"/>
    <property type="match status" value="1"/>
</dbReference>
<feature type="region of interest" description="Disordered" evidence="3">
    <location>
        <begin position="223"/>
        <end position="280"/>
    </location>
</feature>
<dbReference type="PANTHER" id="PTHR47240">
    <property type="entry name" value="CHROMO DOMAIN-CONTAINING PROTEIN LHP1"/>
    <property type="match status" value="1"/>
</dbReference>
<feature type="region of interest" description="Disordered" evidence="3">
    <location>
        <begin position="157"/>
        <end position="183"/>
    </location>
</feature>
<evidence type="ECO:0000313" key="6">
    <source>
        <dbReference type="Proteomes" id="UP001085076"/>
    </source>
</evidence>
<dbReference type="InterPro" id="IPR023780">
    <property type="entry name" value="Chromo_domain"/>
</dbReference>
<organism evidence="5 6">
    <name type="scientific">Dioscorea zingiberensis</name>
    <dbReference type="NCBI Taxonomy" id="325984"/>
    <lineage>
        <taxon>Eukaryota</taxon>
        <taxon>Viridiplantae</taxon>
        <taxon>Streptophyta</taxon>
        <taxon>Embryophyta</taxon>
        <taxon>Tracheophyta</taxon>
        <taxon>Spermatophyta</taxon>
        <taxon>Magnoliopsida</taxon>
        <taxon>Liliopsida</taxon>
        <taxon>Dioscoreales</taxon>
        <taxon>Dioscoreaceae</taxon>
        <taxon>Dioscorea</taxon>
    </lineage>
</organism>
<dbReference type="Pfam" id="PF00385">
    <property type="entry name" value="Chromo"/>
    <property type="match status" value="1"/>
</dbReference>
<evidence type="ECO:0000256" key="3">
    <source>
        <dbReference type="SAM" id="MobiDB-lite"/>
    </source>
</evidence>
<dbReference type="InterPro" id="IPR044251">
    <property type="entry name" value="LHP1-like"/>
</dbReference>
<dbReference type="CDD" id="cd00024">
    <property type="entry name" value="CD_CSD"/>
    <property type="match status" value="1"/>
</dbReference>
<dbReference type="InterPro" id="IPR016197">
    <property type="entry name" value="Chromo-like_dom_sf"/>
</dbReference>
<keyword evidence="2" id="KW-0539">Nucleus</keyword>
<dbReference type="GO" id="GO:0005634">
    <property type="term" value="C:nucleus"/>
    <property type="evidence" value="ECO:0007669"/>
    <property type="project" value="UniProtKB-SubCell"/>
</dbReference>
<gene>
    <name evidence="5" type="ORF">J5N97_019096</name>
</gene>
<evidence type="ECO:0000256" key="2">
    <source>
        <dbReference type="ARBA" id="ARBA00023242"/>
    </source>
</evidence>
<evidence type="ECO:0000259" key="4">
    <source>
        <dbReference type="PROSITE" id="PS50013"/>
    </source>
</evidence>
<feature type="compositionally biased region" description="Basic and acidic residues" evidence="3">
    <location>
        <begin position="9"/>
        <end position="19"/>
    </location>
</feature>
<dbReference type="SMART" id="SM00298">
    <property type="entry name" value="CHROMO"/>
    <property type="match status" value="1"/>
</dbReference>
<reference evidence="5" key="1">
    <citation type="submission" date="2021-03" db="EMBL/GenBank/DDBJ databases">
        <authorList>
            <person name="Li Z."/>
            <person name="Yang C."/>
        </authorList>
    </citation>
    <scope>NUCLEOTIDE SEQUENCE</scope>
    <source>
        <strain evidence="5">Dzin_1.0</strain>
        <tissue evidence="5">Leaf</tissue>
    </source>
</reference>
<name>A0A9D5CDB2_9LILI</name>
<feature type="compositionally biased region" description="Basic residues" evidence="3">
    <location>
        <begin position="256"/>
        <end position="270"/>
    </location>
</feature>
<dbReference type="PANTHER" id="PTHR47240:SF2">
    <property type="entry name" value="CHROMO DOMAIN-CONTAINING PROTEIN LHP1"/>
    <property type="match status" value="1"/>
</dbReference>
<comment type="caution">
    <text evidence="5">The sequence shown here is derived from an EMBL/GenBank/DDBJ whole genome shotgun (WGS) entry which is preliminary data.</text>
</comment>
<dbReference type="GO" id="GO:0000792">
    <property type="term" value="C:heterochromatin"/>
    <property type="evidence" value="ECO:0007669"/>
    <property type="project" value="UniProtKB-ARBA"/>
</dbReference>
<reference evidence="5" key="2">
    <citation type="journal article" date="2022" name="Hortic Res">
        <title>The genome of Dioscorea zingiberensis sheds light on the biosynthesis, origin and evolution of the medicinally important diosgenin saponins.</title>
        <authorList>
            <person name="Li Y."/>
            <person name="Tan C."/>
            <person name="Li Z."/>
            <person name="Guo J."/>
            <person name="Li S."/>
            <person name="Chen X."/>
            <person name="Wang C."/>
            <person name="Dai X."/>
            <person name="Yang H."/>
            <person name="Song W."/>
            <person name="Hou L."/>
            <person name="Xu J."/>
            <person name="Tong Z."/>
            <person name="Xu A."/>
            <person name="Yuan X."/>
            <person name="Wang W."/>
            <person name="Yang Q."/>
            <person name="Chen L."/>
            <person name="Sun Z."/>
            <person name="Wang K."/>
            <person name="Pan B."/>
            <person name="Chen J."/>
            <person name="Bao Y."/>
            <person name="Liu F."/>
            <person name="Qi X."/>
            <person name="Gang D.R."/>
            <person name="Wen J."/>
            <person name="Li J."/>
        </authorList>
    </citation>
    <scope>NUCLEOTIDE SEQUENCE</scope>
    <source>
        <strain evidence="5">Dzin_1.0</strain>
    </source>
</reference>
<dbReference type="OrthoDB" id="1918685at2759"/>
<feature type="compositionally biased region" description="Basic and acidic residues" evidence="3">
    <location>
        <begin position="157"/>
        <end position="181"/>
    </location>
</feature>
<dbReference type="InterPro" id="IPR023779">
    <property type="entry name" value="Chromodomain_CS"/>
</dbReference>
<dbReference type="GO" id="GO:0031507">
    <property type="term" value="P:heterochromatin formation"/>
    <property type="evidence" value="ECO:0007669"/>
    <property type="project" value="InterPro"/>
</dbReference>
<dbReference type="InterPro" id="IPR008251">
    <property type="entry name" value="Chromo_shadow_dom"/>
</dbReference>
<evidence type="ECO:0000313" key="5">
    <source>
        <dbReference type="EMBL" id="KAJ0971137.1"/>
    </source>
</evidence>
<dbReference type="PROSITE" id="PS50013">
    <property type="entry name" value="CHROMO_2"/>
    <property type="match status" value="1"/>
</dbReference>
<dbReference type="Proteomes" id="UP001085076">
    <property type="component" value="Miscellaneous, Linkage group lg05"/>
</dbReference>